<accession>A0A4Q0A0E1</accession>
<dbReference type="AlphaFoldDB" id="A0A4Q0A0E1"/>
<feature type="compositionally biased region" description="Pro residues" evidence="1">
    <location>
        <begin position="98"/>
        <end position="116"/>
    </location>
</feature>
<feature type="region of interest" description="Disordered" evidence="1">
    <location>
        <begin position="86"/>
        <end position="116"/>
    </location>
</feature>
<feature type="transmembrane region" description="Helical" evidence="2">
    <location>
        <begin position="437"/>
        <end position="458"/>
    </location>
</feature>
<evidence type="ECO:0000313" key="4">
    <source>
        <dbReference type="Proteomes" id="UP000268162"/>
    </source>
</evidence>
<feature type="transmembrane region" description="Helical" evidence="2">
    <location>
        <begin position="470"/>
        <end position="488"/>
    </location>
</feature>
<keyword evidence="2" id="KW-0812">Transmembrane</keyword>
<feature type="region of interest" description="Disordered" evidence="1">
    <location>
        <begin position="179"/>
        <end position="198"/>
    </location>
</feature>
<keyword evidence="4" id="KW-1185">Reference proteome</keyword>
<sequence>MLESTTLSQDHPLDRIKQGLWEDKARVEGEAAHIAEHLRGQARQLSAKLAQAGEYLDHEAHRRFEDARAKVEAGDYLDGFPYLTTPAPEANHTDDPAGPAPAEPEPMPHPATGPPPTAATCVPRPAIGQLGCWLDRLGRHYIPGYGYIFADVPRGMNVIDNTGSGSGTITTDLPYCPCSDSSDHHQPPEEMQPPPPTAVPMAQVEEEPVESNFLPPLTKGADYLADRIFRDHDYRAKAEDEAEKGWRRLNDLWSSYRSHSEPQRYYQQLKTQLEDQYEQLTAHAGAKQQQIKDKMNRVTEKVGEEAAYIATNPISKATSKIPTLNSRPEGLVIPVSGFYAAILTIFVFILARRLAQYRRRLRRRRQNLHGAIGRVVSSDLMDLSSGPAQHTRSREHESEKTASHSDCPDSRLLEHETEVDLPLVQASVAFDRHFEKLLMCLVTLGHYTAVAPLASLLLCFMEANHYAAPLLHILYGGLVAAAAAVSTVKEETAMTEYHREGRSQLGKMTLGAPAWGKFLSTSVLASAMFSTMYTLLTGRPWWEAAAT</sequence>
<dbReference type="EMBL" id="ML002291">
    <property type="protein sequence ID" value="RKP39188.1"/>
    <property type="molecule type" value="Genomic_DNA"/>
</dbReference>
<keyword evidence="2" id="KW-1133">Transmembrane helix</keyword>
<gene>
    <name evidence="3" type="ORF">BJ085DRAFT_33918</name>
</gene>
<evidence type="ECO:0000313" key="3">
    <source>
        <dbReference type="EMBL" id="RKP39188.1"/>
    </source>
</evidence>
<evidence type="ECO:0000256" key="2">
    <source>
        <dbReference type="SAM" id="Phobius"/>
    </source>
</evidence>
<evidence type="ECO:0000256" key="1">
    <source>
        <dbReference type="SAM" id="MobiDB-lite"/>
    </source>
</evidence>
<organism evidence="3 4">
    <name type="scientific">Dimargaris cristalligena</name>
    <dbReference type="NCBI Taxonomy" id="215637"/>
    <lineage>
        <taxon>Eukaryota</taxon>
        <taxon>Fungi</taxon>
        <taxon>Fungi incertae sedis</taxon>
        <taxon>Zoopagomycota</taxon>
        <taxon>Kickxellomycotina</taxon>
        <taxon>Dimargaritomycetes</taxon>
        <taxon>Dimargaritales</taxon>
        <taxon>Dimargaritaceae</taxon>
        <taxon>Dimargaris</taxon>
    </lineage>
</organism>
<feature type="transmembrane region" description="Helical" evidence="2">
    <location>
        <begin position="331"/>
        <end position="355"/>
    </location>
</feature>
<name>A0A4Q0A0E1_9FUNG</name>
<dbReference type="Proteomes" id="UP000268162">
    <property type="component" value="Unassembled WGS sequence"/>
</dbReference>
<proteinExistence type="predicted"/>
<protein>
    <submittedName>
        <fullName evidence="3">Uncharacterized protein</fullName>
    </submittedName>
</protein>
<feature type="region of interest" description="Disordered" evidence="1">
    <location>
        <begin position="382"/>
        <end position="409"/>
    </location>
</feature>
<feature type="compositionally biased region" description="Basic and acidic residues" evidence="1">
    <location>
        <begin position="392"/>
        <end position="409"/>
    </location>
</feature>
<keyword evidence="2" id="KW-0472">Membrane</keyword>
<reference evidence="4" key="1">
    <citation type="journal article" date="2018" name="Nat. Microbiol.">
        <title>Leveraging single-cell genomics to expand the fungal tree of life.</title>
        <authorList>
            <person name="Ahrendt S.R."/>
            <person name="Quandt C.A."/>
            <person name="Ciobanu D."/>
            <person name="Clum A."/>
            <person name="Salamov A."/>
            <person name="Andreopoulos B."/>
            <person name="Cheng J.F."/>
            <person name="Woyke T."/>
            <person name="Pelin A."/>
            <person name="Henrissat B."/>
            <person name="Reynolds N.K."/>
            <person name="Benny G.L."/>
            <person name="Smith M.E."/>
            <person name="James T.Y."/>
            <person name="Grigoriev I.V."/>
        </authorList>
    </citation>
    <scope>NUCLEOTIDE SEQUENCE [LARGE SCALE GENOMIC DNA]</scope>
    <source>
        <strain evidence="4">RSA 468</strain>
    </source>
</reference>